<protein>
    <submittedName>
        <fullName evidence="2">Uncharacterized protein</fullName>
    </submittedName>
</protein>
<proteinExistence type="predicted"/>
<sequence>MIPPPLFSGLRHDRQINGPGATRPRVIPKRTKAWPQRQCEGSGAGARAHPELEVFRRCFGTVEGDPGVEHHLQVDAKLRGRIAEGLGSAQKPAISIAGACSRRPCQGLVADSSRAGNSQNGGCLPISLLKVVGVPSTRCGQFFLGYHHQ</sequence>
<evidence type="ECO:0000313" key="2">
    <source>
        <dbReference type="EMBL" id="KAK2030894.1"/>
    </source>
</evidence>
<dbReference type="Proteomes" id="UP001232148">
    <property type="component" value="Unassembled WGS sequence"/>
</dbReference>
<dbReference type="EMBL" id="MU842846">
    <property type="protein sequence ID" value="KAK2030894.1"/>
    <property type="molecule type" value="Genomic_DNA"/>
</dbReference>
<name>A0AAD9HMY3_9PEZI</name>
<organism evidence="2 3">
    <name type="scientific">Colletotrichum zoysiae</name>
    <dbReference type="NCBI Taxonomy" id="1216348"/>
    <lineage>
        <taxon>Eukaryota</taxon>
        <taxon>Fungi</taxon>
        <taxon>Dikarya</taxon>
        <taxon>Ascomycota</taxon>
        <taxon>Pezizomycotina</taxon>
        <taxon>Sordariomycetes</taxon>
        <taxon>Hypocreomycetidae</taxon>
        <taxon>Glomerellales</taxon>
        <taxon>Glomerellaceae</taxon>
        <taxon>Colletotrichum</taxon>
        <taxon>Colletotrichum graminicola species complex</taxon>
    </lineage>
</organism>
<evidence type="ECO:0000256" key="1">
    <source>
        <dbReference type="SAM" id="MobiDB-lite"/>
    </source>
</evidence>
<dbReference type="AlphaFoldDB" id="A0AAD9HMY3"/>
<comment type="caution">
    <text evidence="2">The sequence shown here is derived from an EMBL/GenBank/DDBJ whole genome shotgun (WGS) entry which is preliminary data.</text>
</comment>
<evidence type="ECO:0000313" key="3">
    <source>
        <dbReference type="Proteomes" id="UP001232148"/>
    </source>
</evidence>
<gene>
    <name evidence="2" type="ORF">LX32DRAFT_302723</name>
</gene>
<keyword evidence="3" id="KW-1185">Reference proteome</keyword>
<feature type="region of interest" description="Disordered" evidence="1">
    <location>
        <begin position="1"/>
        <end position="26"/>
    </location>
</feature>
<accession>A0AAD9HMY3</accession>
<reference evidence="2" key="1">
    <citation type="submission" date="2021-06" db="EMBL/GenBank/DDBJ databases">
        <title>Comparative genomics, transcriptomics and evolutionary studies reveal genomic signatures of adaptation to plant cell wall in hemibiotrophic fungi.</title>
        <authorList>
            <consortium name="DOE Joint Genome Institute"/>
            <person name="Baroncelli R."/>
            <person name="Diaz J.F."/>
            <person name="Benocci T."/>
            <person name="Peng M."/>
            <person name="Battaglia E."/>
            <person name="Haridas S."/>
            <person name="Andreopoulos W."/>
            <person name="Labutti K."/>
            <person name="Pangilinan J."/>
            <person name="Floch G.L."/>
            <person name="Makela M.R."/>
            <person name="Henrissat B."/>
            <person name="Grigoriev I.V."/>
            <person name="Crouch J.A."/>
            <person name="De Vries R.P."/>
            <person name="Sukno S.A."/>
            <person name="Thon M.R."/>
        </authorList>
    </citation>
    <scope>NUCLEOTIDE SEQUENCE</scope>
    <source>
        <strain evidence="2">MAFF235873</strain>
    </source>
</reference>